<dbReference type="AlphaFoldDB" id="A0A1B8ZRM4"/>
<name>A0A1B8ZRM4_9FLAO</name>
<dbReference type="PANTHER" id="PTHR24127">
    <property type="entry name" value="ANKYRIN REPEAT AND EF-HAND DOMAIN-CONTAINING PROTEIN 1"/>
    <property type="match status" value="1"/>
</dbReference>
<evidence type="ECO:0000313" key="3">
    <source>
        <dbReference type="EMBL" id="OCA74233.1"/>
    </source>
</evidence>
<dbReference type="PANTHER" id="PTHR24127:SF1">
    <property type="entry name" value="ANKYRIN REPEAT AND EF-HAND DOMAIN-CONTAINING PROTEIN 1"/>
    <property type="match status" value="1"/>
</dbReference>
<feature type="signal peptide" evidence="2">
    <location>
        <begin position="1"/>
        <end position="21"/>
    </location>
</feature>
<evidence type="ECO:0000256" key="1">
    <source>
        <dbReference type="PROSITE-ProRule" id="PRU00023"/>
    </source>
</evidence>
<feature type="chain" id="PRO_5008621055" evidence="2">
    <location>
        <begin position="22"/>
        <end position="336"/>
    </location>
</feature>
<dbReference type="InterPro" id="IPR052801">
    <property type="entry name" value="Ankyrin-EF-hand"/>
</dbReference>
<reference evidence="4" key="1">
    <citation type="submission" date="2016-07" db="EMBL/GenBank/DDBJ databases">
        <authorList>
            <person name="Florea S."/>
            <person name="Webb J.S."/>
            <person name="Jaromczyk J."/>
            <person name="Schardl C.L."/>
        </authorList>
    </citation>
    <scope>NUCLEOTIDE SEQUENCE [LARGE SCALE GENOMIC DNA]</scope>
    <source>
        <strain evidence="4">CC-VM-7</strain>
    </source>
</reference>
<accession>A0A1B8ZRM4</accession>
<dbReference type="Gene3D" id="1.25.40.20">
    <property type="entry name" value="Ankyrin repeat-containing domain"/>
    <property type="match status" value="1"/>
</dbReference>
<dbReference type="InterPro" id="IPR036770">
    <property type="entry name" value="Ankyrin_rpt-contain_sf"/>
</dbReference>
<comment type="caution">
    <text evidence="3">The sequence shown here is derived from an EMBL/GenBank/DDBJ whole genome shotgun (WGS) entry which is preliminary data.</text>
</comment>
<dbReference type="PROSITE" id="PS50088">
    <property type="entry name" value="ANK_REPEAT"/>
    <property type="match status" value="1"/>
</dbReference>
<dbReference type="SMART" id="SM00248">
    <property type="entry name" value="ANK"/>
    <property type="match status" value="4"/>
</dbReference>
<protein>
    <submittedName>
        <fullName evidence="3">Uncharacterized protein</fullName>
    </submittedName>
</protein>
<dbReference type="InterPro" id="IPR002110">
    <property type="entry name" value="Ankyrin_rpt"/>
</dbReference>
<proteinExistence type="predicted"/>
<evidence type="ECO:0000313" key="4">
    <source>
        <dbReference type="Proteomes" id="UP000093432"/>
    </source>
</evidence>
<evidence type="ECO:0000256" key="2">
    <source>
        <dbReference type="SAM" id="SignalP"/>
    </source>
</evidence>
<dbReference type="Pfam" id="PF12796">
    <property type="entry name" value="Ank_2"/>
    <property type="match status" value="1"/>
</dbReference>
<keyword evidence="1" id="KW-0040">ANK repeat</keyword>
<sequence>MMKLYLICILLMFSCSGNSKKAEKEPLIHENSLFSSKAGNLSGCNLKYNELGLAVKSNNLKRVQQLLQNGADIETAGEDDFNAYGALYVAVVAGNGEMIKLIIKNKANVNPMINDEGYTLMIAAIQSGKISTVRTLIHSGTKINAVNDIEGNKKFVPLLVAIINEQSDIFKLLIDSGADPFEKNFENISAYDYAKEHNVRFLSLFNDRKYDNKEDTVIVEGIYKNDCKSETGLIILDAENAYLDLMTHDGYVRLVMAIKNNDIFFNSLAAITRLNKTLDWKSISLEKPVLRIEPVSEDKISVHWTGFYDSRIKTVEIPENPFIIEGKKDRIIERCK</sequence>
<gene>
    <name evidence="3" type="ORF">BBI00_07725</name>
</gene>
<dbReference type="Proteomes" id="UP000093432">
    <property type="component" value="Unassembled WGS sequence"/>
</dbReference>
<keyword evidence="2" id="KW-0732">Signal</keyword>
<dbReference type="STRING" id="651561.BBI00_07725"/>
<feature type="repeat" description="ANK" evidence="1">
    <location>
        <begin position="116"/>
        <end position="148"/>
    </location>
</feature>
<organism evidence="3 4">
    <name type="scientific">Chryseobacterium arthrosphaerae</name>
    <dbReference type="NCBI Taxonomy" id="651561"/>
    <lineage>
        <taxon>Bacteria</taxon>
        <taxon>Pseudomonadati</taxon>
        <taxon>Bacteroidota</taxon>
        <taxon>Flavobacteriia</taxon>
        <taxon>Flavobacteriales</taxon>
        <taxon>Weeksellaceae</taxon>
        <taxon>Chryseobacterium group</taxon>
        <taxon>Chryseobacterium</taxon>
    </lineage>
</organism>
<dbReference type="EMBL" id="MAYG01000001">
    <property type="protein sequence ID" value="OCA74233.1"/>
    <property type="molecule type" value="Genomic_DNA"/>
</dbReference>
<dbReference type="PROSITE" id="PS51257">
    <property type="entry name" value="PROKAR_LIPOPROTEIN"/>
    <property type="match status" value="1"/>
</dbReference>
<dbReference type="OrthoDB" id="1274691at2"/>
<dbReference type="SUPFAM" id="SSF48403">
    <property type="entry name" value="Ankyrin repeat"/>
    <property type="match status" value="1"/>
</dbReference>
<dbReference type="RefSeq" id="WP_065398224.1">
    <property type="nucleotide sequence ID" value="NZ_MAYG01000001.1"/>
</dbReference>